<dbReference type="eggNOG" id="COG2226">
    <property type="taxonomic scope" value="Bacteria"/>
</dbReference>
<keyword evidence="2" id="KW-0808">Transferase</keyword>
<keyword evidence="2" id="KW-0489">Methyltransferase</keyword>
<dbReference type="OrthoDB" id="9772751at2"/>
<dbReference type="CDD" id="cd02440">
    <property type="entry name" value="AdoMet_MTases"/>
    <property type="match status" value="1"/>
</dbReference>
<dbReference type="InterPro" id="IPR013216">
    <property type="entry name" value="Methyltransf_11"/>
</dbReference>
<evidence type="ECO:0000259" key="1">
    <source>
        <dbReference type="Pfam" id="PF08241"/>
    </source>
</evidence>
<feature type="domain" description="Methyltransferase type 11" evidence="1">
    <location>
        <begin position="44"/>
        <end position="138"/>
    </location>
</feature>
<dbReference type="RefSeq" id="WP_042208174.1">
    <property type="nucleotide sequence ID" value="NZ_CP009288.1"/>
</dbReference>
<organism evidence="2 3">
    <name type="scientific">Paenibacillus durus</name>
    <name type="common">Paenibacillus azotofixans</name>
    <dbReference type="NCBI Taxonomy" id="44251"/>
    <lineage>
        <taxon>Bacteria</taxon>
        <taxon>Bacillati</taxon>
        <taxon>Bacillota</taxon>
        <taxon>Bacilli</taxon>
        <taxon>Bacillales</taxon>
        <taxon>Paenibacillaceae</taxon>
        <taxon>Paenibacillus</taxon>
    </lineage>
</organism>
<dbReference type="PANTHER" id="PTHR45036:SF1">
    <property type="entry name" value="METHYLTRANSFERASE LIKE 7A"/>
    <property type="match status" value="1"/>
</dbReference>
<dbReference type="AlphaFoldDB" id="A0A089HUL1"/>
<evidence type="ECO:0000313" key="2">
    <source>
        <dbReference type="EMBL" id="AIQ14400.1"/>
    </source>
</evidence>
<dbReference type="STRING" id="44251.PDUR_22720"/>
<dbReference type="SUPFAM" id="SSF53335">
    <property type="entry name" value="S-adenosyl-L-methionine-dependent methyltransferases"/>
    <property type="match status" value="1"/>
</dbReference>
<dbReference type="PANTHER" id="PTHR45036">
    <property type="entry name" value="METHYLTRANSFERASE LIKE 7B"/>
    <property type="match status" value="1"/>
</dbReference>
<dbReference type="Proteomes" id="UP000029409">
    <property type="component" value="Chromosome"/>
</dbReference>
<name>A0A089HUL1_PAEDU</name>
<protein>
    <submittedName>
        <fullName evidence="2">Methyltransferase type 11</fullName>
    </submittedName>
</protein>
<dbReference type="KEGG" id="pdu:PDUR_22720"/>
<gene>
    <name evidence="2" type="ORF">PDUR_22720</name>
</gene>
<evidence type="ECO:0000313" key="3">
    <source>
        <dbReference type="Proteomes" id="UP000029409"/>
    </source>
</evidence>
<keyword evidence="3" id="KW-1185">Reference proteome</keyword>
<accession>A0A089HUL1</accession>
<dbReference type="InterPro" id="IPR029063">
    <property type="entry name" value="SAM-dependent_MTases_sf"/>
</dbReference>
<dbReference type="InterPro" id="IPR052356">
    <property type="entry name" value="Thiol_S-MT"/>
</dbReference>
<dbReference type="GO" id="GO:0032259">
    <property type="term" value="P:methylation"/>
    <property type="evidence" value="ECO:0007669"/>
    <property type="project" value="UniProtKB-KW"/>
</dbReference>
<sequence>MNENRTDIIRKRYDRISGIFDLMDRMIKKEWRTELLNGVDGEVLEVGVGTGANLSYYPAHTAGVTGIDFSPGMLRYAKPKAIRAPFPVTLLEMDAQHMTFPDDSFDYVIATCVFCSVPDPVAGLLEIRRVCKPGGKVLLLEHMRSEQPFAGLLMDVLNPITVRLWGANINRRTLQNIEKAGFIIEENVSLMGSIMRRLVLKPNKRAN</sequence>
<proteinExistence type="predicted"/>
<dbReference type="Pfam" id="PF08241">
    <property type="entry name" value="Methyltransf_11"/>
    <property type="match status" value="1"/>
</dbReference>
<dbReference type="EMBL" id="CP009288">
    <property type="protein sequence ID" value="AIQ14400.1"/>
    <property type="molecule type" value="Genomic_DNA"/>
</dbReference>
<dbReference type="GO" id="GO:0008757">
    <property type="term" value="F:S-adenosylmethionine-dependent methyltransferase activity"/>
    <property type="evidence" value="ECO:0007669"/>
    <property type="project" value="InterPro"/>
</dbReference>
<dbReference type="Gene3D" id="3.40.50.150">
    <property type="entry name" value="Vaccinia Virus protein VP39"/>
    <property type="match status" value="1"/>
</dbReference>
<reference evidence="2 3" key="1">
    <citation type="submission" date="2014-08" db="EMBL/GenBank/DDBJ databases">
        <title>Comparative genomics of the Paenibacillus odorifer group.</title>
        <authorList>
            <person name="den Bakker H.C."/>
            <person name="Tsai Y.-C."/>
            <person name="Martin N."/>
            <person name="Korlach J."/>
            <person name="Wiedmann M."/>
        </authorList>
    </citation>
    <scope>NUCLEOTIDE SEQUENCE [LARGE SCALE GENOMIC DNA]</scope>
    <source>
        <strain evidence="2 3">DSM 1735</strain>
    </source>
</reference>